<evidence type="ECO:0000256" key="1">
    <source>
        <dbReference type="SAM" id="Phobius"/>
    </source>
</evidence>
<dbReference type="Proteomes" id="UP000559256">
    <property type="component" value="Unassembled WGS sequence"/>
</dbReference>
<keyword evidence="1" id="KW-1133">Transmembrane helix</keyword>
<keyword evidence="2" id="KW-0732">Signal</keyword>
<protein>
    <submittedName>
        <fullName evidence="3">Uncharacterized protein</fullName>
    </submittedName>
</protein>
<accession>A0A8H5C1B8</accession>
<dbReference type="EMBL" id="JAACJM010000312">
    <property type="protein sequence ID" value="KAF5332333.1"/>
    <property type="molecule type" value="Genomic_DNA"/>
</dbReference>
<evidence type="ECO:0000313" key="4">
    <source>
        <dbReference type="Proteomes" id="UP000559256"/>
    </source>
</evidence>
<keyword evidence="4" id="KW-1185">Reference proteome</keyword>
<feature type="transmembrane region" description="Helical" evidence="1">
    <location>
        <begin position="163"/>
        <end position="185"/>
    </location>
</feature>
<keyword evidence="1" id="KW-0472">Membrane</keyword>
<organism evidence="3 4">
    <name type="scientific">Tetrapyrgos nigripes</name>
    <dbReference type="NCBI Taxonomy" id="182062"/>
    <lineage>
        <taxon>Eukaryota</taxon>
        <taxon>Fungi</taxon>
        <taxon>Dikarya</taxon>
        <taxon>Basidiomycota</taxon>
        <taxon>Agaricomycotina</taxon>
        <taxon>Agaricomycetes</taxon>
        <taxon>Agaricomycetidae</taxon>
        <taxon>Agaricales</taxon>
        <taxon>Marasmiineae</taxon>
        <taxon>Marasmiaceae</taxon>
        <taxon>Tetrapyrgos</taxon>
    </lineage>
</organism>
<dbReference type="AlphaFoldDB" id="A0A8H5C1B8"/>
<gene>
    <name evidence="3" type="ORF">D9758_016114</name>
</gene>
<name>A0A8H5C1B8_9AGAR</name>
<feature type="chain" id="PRO_5034670580" evidence="2">
    <location>
        <begin position="19"/>
        <end position="248"/>
    </location>
</feature>
<dbReference type="OrthoDB" id="3265564at2759"/>
<evidence type="ECO:0000256" key="2">
    <source>
        <dbReference type="SAM" id="SignalP"/>
    </source>
</evidence>
<reference evidence="3 4" key="1">
    <citation type="journal article" date="2020" name="ISME J.">
        <title>Uncovering the hidden diversity of litter-decomposition mechanisms in mushroom-forming fungi.</title>
        <authorList>
            <person name="Floudas D."/>
            <person name="Bentzer J."/>
            <person name="Ahren D."/>
            <person name="Johansson T."/>
            <person name="Persson P."/>
            <person name="Tunlid A."/>
        </authorList>
    </citation>
    <scope>NUCLEOTIDE SEQUENCE [LARGE SCALE GENOMIC DNA]</scope>
    <source>
        <strain evidence="3 4">CBS 291.85</strain>
    </source>
</reference>
<proteinExistence type="predicted"/>
<feature type="signal peptide" evidence="2">
    <location>
        <begin position="1"/>
        <end position="18"/>
    </location>
</feature>
<feature type="transmembrane region" description="Helical" evidence="1">
    <location>
        <begin position="197"/>
        <end position="222"/>
    </location>
</feature>
<comment type="caution">
    <text evidence="3">The sequence shown here is derived from an EMBL/GenBank/DDBJ whole genome shotgun (WGS) entry which is preliminary data.</text>
</comment>
<keyword evidence="1" id="KW-0812">Transmembrane</keyword>
<evidence type="ECO:0000313" key="3">
    <source>
        <dbReference type="EMBL" id="KAF5332333.1"/>
    </source>
</evidence>
<sequence length="248" mass="25686">MRAFTVLSMLACATISFAIPAPNVADGAVGTVKDVASAGLNQVKDFDNALHGWFQGVEVDGVLPVRRGLDVANVKASVHEDCDCTTIPNIIKDLIEQLKPLLDQLSSLTTETCTVDLVKNILGEVVTILHGAVGAVNALVNKEVSIVLATVNGVLSIVDLCGLIGTLLQLVFGAVGVVIKVVAAADKDVIMPLLCEVVSLVGQLLQIVCSILASTGILSLLLSILTPFLQLITSLGVTDAFAGLGLPL</sequence>